<dbReference type="EMBL" id="DQ665652">
    <property type="protein sequence ID" value="ABG25592.1"/>
    <property type="molecule type" value="Genomic_DNA"/>
</dbReference>
<evidence type="ECO:0000256" key="1">
    <source>
        <dbReference type="SAM" id="MobiDB-lite"/>
    </source>
</evidence>
<evidence type="ECO:0000313" key="3">
    <source>
        <dbReference type="Proteomes" id="UP000120576"/>
    </source>
</evidence>
<sequence>MPLHRTRDREQEIPICVLDSLSLNKLKLPFIPVHLEQLTAEFLEMRKASQRKRDRQYNERLHHSIYSKYRRTQRRRTQPPLTCLTHDVELANVRAMMADDSVMHMIMDQVVGALNVSNSFANECLKYLGQSEAAKNITDVLLGMFPLMDAYFSQTCTNFLHWYVALGSVPYCFISSTVLTKGDRNYNTHTQYFTTHRHWGCKQWKHKENTTRMTLFELMSSTGTYESMLQDSKFLSSMGLPQVEANVIAEIAKGVKLDKLSCYRFILLLRTLTKGLVPYVPLFYGGNDTAVVYDRTLQLCKACDSNLISYDVFVEEHPLQGSFPQSIARCNIDRSKQYVRITRSLMATIQESAMRVAVISVQPPVTPADADPITPQALADQQLLHPNTLPSELRMAHERASRRDIIMQFLGKHGAANPNTANDGGDGDYQALSKIMQQHETENFIRGVMHGQDAISHRMRICEALRAIRARRFDAARMLIDSLPQEVQDLLYYTFEKEMAQDAQAEPFPSQIDQVRIVKTHDHSKLLCQFQNHNPADLLNDTMHAWATFWLSHLTGVINFKHKTSIEYTNNKTKVVDSVSAPKSNIAKAWKSLVAQSGFSIPADFRVPYECSVEDSFKIANILNTGDQIMFFSEQFNVKATAIKNNFDLSDYVGVRSVGKLPRECAPPPADHRPPADSLQKEHSRSKTT</sequence>
<feature type="region of interest" description="Disordered" evidence="1">
    <location>
        <begin position="663"/>
        <end position="689"/>
    </location>
</feature>
<feature type="compositionally biased region" description="Basic and acidic residues" evidence="1">
    <location>
        <begin position="670"/>
        <end position="689"/>
    </location>
</feature>
<dbReference type="OrthoDB" id="24639at10239"/>
<dbReference type="RefSeq" id="YP_656586.1">
    <property type="nucleotide sequence ID" value="NC_008210.1"/>
</dbReference>
<proteinExistence type="predicted"/>
<keyword evidence="3" id="KW-1185">Reference proteome</keyword>
<dbReference type="GeneID" id="5179385"/>
<evidence type="ECO:0000313" key="2">
    <source>
        <dbReference type="EMBL" id="ABG25592.1"/>
    </source>
</evidence>
<reference evidence="2 3" key="1">
    <citation type="journal article" date="2006" name="J. Gen. Virol.">
        <title>Genome sequences of two frog herpesviruses.</title>
        <authorList>
            <person name="Davison A.J."/>
            <person name="Cunningham C."/>
            <person name="Sauerbier W."/>
            <person name="McKinnell R.G."/>
        </authorList>
    </citation>
    <scope>NUCLEOTIDE SEQUENCE [LARGE SCALE GENOMIC DNA]</scope>
    <source>
        <strain evidence="2">ATCC VR-568</strain>
    </source>
</reference>
<dbReference type="KEGG" id="vg:5179385"/>
<protein>
    <submittedName>
        <fullName evidence="2">ORF78</fullName>
    </submittedName>
</protein>
<name>Q14W28_9VIRU</name>
<accession>Q14W28</accession>
<dbReference type="Proteomes" id="UP000120576">
    <property type="component" value="Genome"/>
</dbReference>
<organism evidence="2 3">
    <name type="scientific">Ranid herpesvirus 2</name>
    <dbReference type="NCBI Taxonomy" id="389214"/>
    <lineage>
        <taxon>Viruses</taxon>
        <taxon>Duplodnaviria</taxon>
        <taxon>Heunggongvirae</taxon>
        <taxon>Peploviricota</taxon>
        <taxon>Herviviricetes</taxon>
        <taxon>Herpesvirales</taxon>
        <taxon>Alloherpesviridae</taxon>
        <taxon>Batravirus</taxon>
        <taxon>Batravirus ranidallo2</taxon>
    </lineage>
</organism>